<evidence type="ECO:0000256" key="1">
    <source>
        <dbReference type="SAM" id="SignalP"/>
    </source>
</evidence>
<evidence type="ECO:0000313" key="4">
    <source>
        <dbReference type="Proteomes" id="UP001597380"/>
    </source>
</evidence>
<sequence>MIFIRSLVFITLFSPLFTWAGDKQPELPDHAVGEILDKFHHAAAEADGKTYFSLFHPEGVFIGTDAGERWTVTEFQGYAQPYFDQGKGWTYQPTSRHISISSDKQFAWFDELLWNDKYGQCRGSGTLVKTESGWRLMQYHLTFPIPNELAKEITEKIKAHTENK</sequence>
<dbReference type="SUPFAM" id="SSF54427">
    <property type="entry name" value="NTF2-like"/>
    <property type="match status" value="1"/>
</dbReference>
<name>A0ABW4XM07_9GAMM</name>
<protein>
    <submittedName>
        <fullName evidence="3">Nuclear transport factor 2 family protein</fullName>
    </submittedName>
</protein>
<dbReference type="Gene3D" id="3.10.450.50">
    <property type="match status" value="1"/>
</dbReference>
<keyword evidence="1" id="KW-0732">Signal</keyword>
<dbReference type="Proteomes" id="UP001597380">
    <property type="component" value="Unassembled WGS sequence"/>
</dbReference>
<feature type="domain" description="SnoaL-like" evidence="2">
    <location>
        <begin position="34"/>
        <end position="146"/>
    </location>
</feature>
<dbReference type="RefSeq" id="WP_345338980.1">
    <property type="nucleotide sequence ID" value="NZ_BAABLI010000008.1"/>
</dbReference>
<evidence type="ECO:0000259" key="2">
    <source>
        <dbReference type="Pfam" id="PF13474"/>
    </source>
</evidence>
<evidence type="ECO:0000313" key="3">
    <source>
        <dbReference type="EMBL" id="MFD2096630.1"/>
    </source>
</evidence>
<reference evidence="4" key="1">
    <citation type="journal article" date="2019" name="Int. J. Syst. Evol. Microbiol.">
        <title>The Global Catalogue of Microorganisms (GCM) 10K type strain sequencing project: providing services to taxonomists for standard genome sequencing and annotation.</title>
        <authorList>
            <consortium name="The Broad Institute Genomics Platform"/>
            <consortium name="The Broad Institute Genome Sequencing Center for Infectious Disease"/>
            <person name="Wu L."/>
            <person name="Ma J."/>
        </authorList>
    </citation>
    <scope>NUCLEOTIDE SEQUENCE [LARGE SCALE GENOMIC DNA]</scope>
    <source>
        <strain evidence="4">CGMCC 1.10992</strain>
    </source>
</reference>
<dbReference type="InterPro" id="IPR032710">
    <property type="entry name" value="NTF2-like_dom_sf"/>
</dbReference>
<accession>A0ABW4XM07</accession>
<gene>
    <name evidence="3" type="ORF">ACFSJ3_11600</name>
</gene>
<keyword evidence="4" id="KW-1185">Reference proteome</keyword>
<proteinExistence type="predicted"/>
<comment type="caution">
    <text evidence="3">The sequence shown here is derived from an EMBL/GenBank/DDBJ whole genome shotgun (WGS) entry which is preliminary data.</text>
</comment>
<organism evidence="3 4">
    <name type="scientific">Corallincola platygyrae</name>
    <dbReference type="NCBI Taxonomy" id="1193278"/>
    <lineage>
        <taxon>Bacteria</taxon>
        <taxon>Pseudomonadati</taxon>
        <taxon>Pseudomonadota</taxon>
        <taxon>Gammaproteobacteria</taxon>
        <taxon>Alteromonadales</taxon>
        <taxon>Psychromonadaceae</taxon>
        <taxon>Corallincola</taxon>
    </lineage>
</organism>
<dbReference type="Pfam" id="PF13474">
    <property type="entry name" value="SnoaL_3"/>
    <property type="match status" value="1"/>
</dbReference>
<dbReference type="EMBL" id="JBHUHT010000012">
    <property type="protein sequence ID" value="MFD2096630.1"/>
    <property type="molecule type" value="Genomic_DNA"/>
</dbReference>
<feature type="chain" id="PRO_5046794013" evidence="1">
    <location>
        <begin position="21"/>
        <end position="164"/>
    </location>
</feature>
<feature type="signal peptide" evidence="1">
    <location>
        <begin position="1"/>
        <end position="20"/>
    </location>
</feature>
<dbReference type="InterPro" id="IPR037401">
    <property type="entry name" value="SnoaL-like"/>
</dbReference>